<sequence length="374" mass="38623">MPSRIATDLAELARLASDGGLDLRQVALRVKTDLLLATPCPSPEDMDAFRAMAEALIPVVDEATATILARKLASWPHAPREALAALRKRGGEVLAALIKHDMSLSATEIEEIADEGDDEAKTALAGRRDLTSSASIALAGCGSAEIDAALVANGAASLPHAALDLLLPRAVGAPALGAALLARADLPVSELTPLFLQASLEKRLAMIDAATAREALAPSPRPATLPGEQISALIATALSDRRNAFTALAHAFGGDARFATAMANDASRQLAALALIGCGAAPEDATRFLIGLGDEAARSVERIFALVELMRALQPAVARRLAQQIGGIAPRSARSGVLQPAMDPSGTSARPSAERAPVRGIVQEVRRRLGGGAD</sequence>
<organism evidence="2 3">
    <name type="scientific">Bosea lupini</name>
    <dbReference type="NCBI Taxonomy" id="1036779"/>
    <lineage>
        <taxon>Bacteria</taxon>
        <taxon>Pseudomonadati</taxon>
        <taxon>Pseudomonadota</taxon>
        <taxon>Alphaproteobacteria</taxon>
        <taxon>Hyphomicrobiales</taxon>
        <taxon>Boseaceae</taxon>
        <taxon>Bosea</taxon>
    </lineage>
</organism>
<protein>
    <recommendedName>
        <fullName evidence="4">DUF2336 domain-containing protein</fullName>
    </recommendedName>
</protein>
<accession>A0A1H7LHI6</accession>
<evidence type="ECO:0000256" key="1">
    <source>
        <dbReference type="SAM" id="MobiDB-lite"/>
    </source>
</evidence>
<proteinExistence type="predicted"/>
<gene>
    <name evidence="2" type="ORF">SAMN04515666_102530</name>
</gene>
<dbReference type="OrthoDB" id="8455292at2"/>
<reference evidence="3" key="1">
    <citation type="submission" date="2016-10" db="EMBL/GenBank/DDBJ databases">
        <authorList>
            <person name="Varghese N."/>
            <person name="Submissions S."/>
        </authorList>
    </citation>
    <scope>NUCLEOTIDE SEQUENCE [LARGE SCALE GENOMIC DNA]</scope>
    <source>
        <strain evidence="3">LMG 26383,CCUG 61248,R- 45681</strain>
    </source>
</reference>
<feature type="region of interest" description="Disordered" evidence="1">
    <location>
        <begin position="336"/>
        <end position="374"/>
    </location>
</feature>
<name>A0A1H7LHI6_9HYPH</name>
<evidence type="ECO:0000313" key="3">
    <source>
        <dbReference type="Proteomes" id="UP000199664"/>
    </source>
</evidence>
<dbReference type="STRING" id="1036779.SAMN04515666_102530"/>
<dbReference type="Proteomes" id="UP000199664">
    <property type="component" value="Unassembled WGS sequence"/>
</dbReference>
<evidence type="ECO:0008006" key="4">
    <source>
        <dbReference type="Google" id="ProtNLM"/>
    </source>
</evidence>
<evidence type="ECO:0000313" key="2">
    <source>
        <dbReference type="EMBL" id="SEK98340.1"/>
    </source>
</evidence>
<dbReference type="AlphaFoldDB" id="A0A1H7LHI6"/>
<keyword evidence="3" id="KW-1185">Reference proteome</keyword>
<dbReference type="RefSeq" id="WP_091831637.1">
    <property type="nucleotide sequence ID" value="NZ_FOAN01000002.1"/>
</dbReference>
<dbReference type="EMBL" id="FOAN01000002">
    <property type="protein sequence ID" value="SEK98340.1"/>
    <property type="molecule type" value="Genomic_DNA"/>
</dbReference>